<dbReference type="AlphaFoldDB" id="A0AAE1F1D6"/>
<dbReference type="Proteomes" id="UP001286313">
    <property type="component" value="Unassembled WGS sequence"/>
</dbReference>
<proteinExistence type="predicted"/>
<organism evidence="1 2">
    <name type="scientific">Petrolisthes cinctipes</name>
    <name type="common">Flat porcelain crab</name>
    <dbReference type="NCBI Taxonomy" id="88211"/>
    <lineage>
        <taxon>Eukaryota</taxon>
        <taxon>Metazoa</taxon>
        <taxon>Ecdysozoa</taxon>
        <taxon>Arthropoda</taxon>
        <taxon>Crustacea</taxon>
        <taxon>Multicrustacea</taxon>
        <taxon>Malacostraca</taxon>
        <taxon>Eumalacostraca</taxon>
        <taxon>Eucarida</taxon>
        <taxon>Decapoda</taxon>
        <taxon>Pleocyemata</taxon>
        <taxon>Anomura</taxon>
        <taxon>Galatheoidea</taxon>
        <taxon>Porcellanidae</taxon>
        <taxon>Petrolisthes</taxon>
    </lineage>
</organism>
<evidence type="ECO:0000313" key="2">
    <source>
        <dbReference type="Proteomes" id="UP001286313"/>
    </source>
</evidence>
<gene>
    <name evidence="1" type="ORF">Pcinc_028928</name>
</gene>
<comment type="caution">
    <text evidence="1">The sequence shown here is derived from an EMBL/GenBank/DDBJ whole genome shotgun (WGS) entry which is preliminary data.</text>
</comment>
<accession>A0AAE1F1D6</accession>
<dbReference type="EMBL" id="JAWQEG010003581">
    <property type="protein sequence ID" value="KAK3865467.1"/>
    <property type="molecule type" value="Genomic_DNA"/>
</dbReference>
<sequence length="452" mass="50771">MVSLVGGVFDGDILVWFILYYRSLAALLPPLLSYPSSDSPRLVRSSRIDEGGVLPFVPCTIMPYHTSSSISDCFTHKLATHSSFHIHFMGDSKIRELFYVFLERIDGKHHFNVKLGNDTVQFLGLDEKHPKLKEDMEATSSAAQGLRVGFSFRSFSEGSPRKLRESQEVKQLARWASGEDPPPHLLVIELEVTLGHKKKVIDVEVYLDTFFDWSEIAFRHYLDRWSRGEGEASPLPRRQASATPVFMSRTSGMDLVAPSDALTHHNTTWALIEDEYLKQHVTKDEEMVQHVTEGEEMVQHVTEGEEMVQHVTEGEEMVQHVTEGEEMVQHVTKGEAVVQHVTEGEETVQHVTEGEEMVQQVAADGVDQLSVRESGVGVWWWDTSLPLGLASIAECQQLYNLGLILHPLYINKFLKCTDLHHAGTATLGDQVTMLLNLLCNSVLSVPKNACCH</sequence>
<name>A0AAE1F1D6_PETCI</name>
<protein>
    <submittedName>
        <fullName evidence="1">Uncharacterized protein</fullName>
    </submittedName>
</protein>
<keyword evidence="2" id="KW-1185">Reference proteome</keyword>
<evidence type="ECO:0000313" key="1">
    <source>
        <dbReference type="EMBL" id="KAK3865467.1"/>
    </source>
</evidence>
<reference evidence="1" key="1">
    <citation type="submission" date="2023-10" db="EMBL/GenBank/DDBJ databases">
        <title>Genome assemblies of two species of porcelain crab, Petrolisthes cinctipes and Petrolisthes manimaculis (Anomura: Porcellanidae).</title>
        <authorList>
            <person name="Angst P."/>
        </authorList>
    </citation>
    <scope>NUCLEOTIDE SEQUENCE</scope>
    <source>
        <strain evidence="1">PB745_01</strain>
        <tissue evidence="1">Gill</tissue>
    </source>
</reference>